<dbReference type="Proteomes" id="UP000019063">
    <property type="component" value="Unassembled WGS sequence"/>
</dbReference>
<sequence>MSDNSTMFEGYADDFKVGYELALQQKTSKFRDKVSWATPVKAEGAQIVDHVMPFEAEVGGADMSDTKWTHAQMMPRWAYPTPIRVTVPVTTTDKLSMLADPSNQLTQSILAAQNRALDGKIIVPAFFRDVTGGKEQDKVLSFKPAHVFGDGTDGITRDLMDQSYEAFEKDEVDLDEETPWMAISPRQHRLLRNLSEVKNRDFEKLGGVMEKGRVTQFLGFHVFVSNRLNKPAPGVVELPVWVPSGLVVQPWLDPKVKIGERSDKNYTTQIFCEARYGAIRAEEGRVHKIVVSENAVPAA</sequence>
<dbReference type="EMBL" id="AQQW01000021">
    <property type="protein sequence ID" value="ETW10881.1"/>
    <property type="molecule type" value="Genomic_DNA"/>
</dbReference>
<protein>
    <recommendedName>
        <fullName evidence="3">Major capsid protein</fullName>
    </recommendedName>
</protein>
<evidence type="ECO:0008006" key="3">
    <source>
        <dbReference type="Google" id="ProtNLM"/>
    </source>
</evidence>
<accession>W4HFH6</accession>
<dbReference type="AlphaFoldDB" id="W4HFH6"/>
<dbReference type="STRING" id="1379903.ATO8_19829"/>
<comment type="caution">
    <text evidence="1">The sequence shown here is derived from an EMBL/GenBank/DDBJ whole genome shotgun (WGS) entry which is preliminary data.</text>
</comment>
<evidence type="ECO:0000313" key="2">
    <source>
        <dbReference type="Proteomes" id="UP000019063"/>
    </source>
</evidence>
<reference evidence="1 2" key="1">
    <citation type="journal article" date="2014" name="Antonie Van Leeuwenhoek">
        <title>Roseivivax atlanticus sp. nov., isolated from surface seawater of the Atlantic Ocean.</title>
        <authorList>
            <person name="Li G."/>
            <person name="Lai Q."/>
            <person name="Liu X."/>
            <person name="Sun F."/>
            <person name="Shao Z."/>
        </authorList>
    </citation>
    <scope>NUCLEOTIDE SEQUENCE [LARGE SCALE GENOMIC DNA]</scope>
    <source>
        <strain evidence="1 2">22II-s10s</strain>
    </source>
</reference>
<dbReference type="RefSeq" id="WP_131618207.1">
    <property type="nucleotide sequence ID" value="NZ_AQQW01000021.1"/>
</dbReference>
<gene>
    <name evidence="1" type="ORF">ATO8_19829</name>
</gene>
<name>W4HFH6_9RHOB</name>
<proteinExistence type="predicted"/>
<evidence type="ECO:0000313" key="1">
    <source>
        <dbReference type="EMBL" id="ETW10881.1"/>
    </source>
</evidence>
<keyword evidence="2" id="KW-1185">Reference proteome</keyword>
<dbReference type="Pfam" id="PF19821">
    <property type="entry name" value="Phage_capsid_2"/>
    <property type="match status" value="1"/>
</dbReference>
<organism evidence="1 2">
    <name type="scientific">Roseivivax marinus</name>
    <dbReference type="NCBI Taxonomy" id="1379903"/>
    <lineage>
        <taxon>Bacteria</taxon>
        <taxon>Pseudomonadati</taxon>
        <taxon>Pseudomonadota</taxon>
        <taxon>Alphaproteobacteria</taxon>
        <taxon>Rhodobacterales</taxon>
        <taxon>Roseobacteraceae</taxon>
        <taxon>Roseivivax</taxon>
    </lineage>
</organism>
<dbReference type="InterPro" id="IPR045565">
    <property type="entry name" value="Phage_capsid_2"/>
</dbReference>